<dbReference type="GO" id="GO:0010521">
    <property type="term" value="F:telomerase inhibitor activity"/>
    <property type="evidence" value="ECO:0007669"/>
    <property type="project" value="TreeGrafter"/>
</dbReference>
<evidence type="ECO:0000313" key="6">
    <source>
        <dbReference type="EMBL" id="CAH0109720.1"/>
    </source>
</evidence>
<evidence type="ECO:0000256" key="1">
    <source>
        <dbReference type="ARBA" id="ARBA00004574"/>
    </source>
</evidence>
<protein>
    <recommendedName>
        <fullName evidence="5">Telomeric single stranded DNA binding POT1/Cdc13 domain-containing protein</fullName>
    </recommendedName>
</protein>
<dbReference type="GO" id="GO:0032210">
    <property type="term" value="P:regulation of telomere maintenance via telomerase"/>
    <property type="evidence" value="ECO:0007669"/>
    <property type="project" value="TreeGrafter"/>
</dbReference>
<dbReference type="OrthoDB" id="6356751at2759"/>
<keyword evidence="7" id="KW-1185">Reference proteome</keyword>
<dbReference type="AlphaFoldDB" id="A0A8J2WKN0"/>
<dbReference type="Proteomes" id="UP000789390">
    <property type="component" value="Unassembled WGS sequence"/>
</dbReference>
<evidence type="ECO:0000259" key="5">
    <source>
        <dbReference type="Pfam" id="PF02765"/>
    </source>
</evidence>
<comment type="subcellular location">
    <subcellularLocation>
        <location evidence="1">Chromosome</location>
        <location evidence="1">Telomere</location>
    </subcellularLocation>
</comment>
<dbReference type="Gene3D" id="2.40.50.140">
    <property type="entry name" value="Nucleic acid-binding proteins"/>
    <property type="match status" value="1"/>
</dbReference>
<comment type="caution">
    <text evidence="6">The sequence shown here is derived from an EMBL/GenBank/DDBJ whole genome shotgun (WGS) entry which is preliminary data.</text>
</comment>
<dbReference type="GO" id="GO:0000783">
    <property type="term" value="C:nuclear telomere cap complex"/>
    <property type="evidence" value="ECO:0007669"/>
    <property type="project" value="TreeGrafter"/>
</dbReference>
<dbReference type="PANTHER" id="PTHR14513:SF0">
    <property type="entry name" value="PROTECTION OF TELOMERES PROTEIN 1"/>
    <property type="match status" value="1"/>
</dbReference>
<evidence type="ECO:0000256" key="4">
    <source>
        <dbReference type="ARBA" id="ARBA00023125"/>
    </source>
</evidence>
<evidence type="ECO:0000313" key="7">
    <source>
        <dbReference type="Proteomes" id="UP000789390"/>
    </source>
</evidence>
<dbReference type="SUPFAM" id="SSF50249">
    <property type="entry name" value="Nucleic acid-binding proteins"/>
    <property type="match status" value="1"/>
</dbReference>
<dbReference type="InterPro" id="IPR012340">
    <property type="entry name" value="NA-bd_OB-fold"/>
</dbReference>
<reference evidence="6" key="1">
    <citation type="submission" date="2021-11" db="EMBL/GenBank/DDBJ databases">
        <authorList>
            <person name="Schell T."/>
        </authorList>
    </citation>
    <scope>NUCLEOTIDE SEQUENCE</scope>
    <source>
        <strain evidence="6">M5</strain>
    </source>
</reference>
<evidence type="ECO:0000256" key="3">
    <source>
        <dbReference type="ARBA" id="ARBA00022895"/>
    </source>
</evidence>
<sequence>MSTDNFLEIEQAAYVTFEAVMQTLDLEVKKQIQSIKTISYSVDTSEAPKGIFMGVYVTQIHYAFTNSFKLVLDEITEKGIVGERFFLTLHSRFAKEWENNLTVKSFTKRTGNALLIFQNMPYQIKNQTSVEFQLMDPSVTCPWMKVKHYFSSFADARSDQYVYTTLYDLEKHMAKTKTEKMKCHLYAVIHSKITEPKEGRQGKGQGMFVVVDPSCYEDMVKQREYRVNVFTSSLRAFPKMEVGDIIRLHPTMAEIRPRDGLTDFKVFRENDLVIFPLNDEERPRCSANRFIFTKDDIKLVKSLKAWSLERYRKPVERQQANTEATDKNPITLSEIKLRENFELSCRVVEFFEEERGVAIWVEDGTRCPHVTVSDANVGPYDSQKTQDIKSDCFRICVRCSKQLLGNLNLERQMLLYLREVDPVVDPFPDITVVQFEIIGAIELLPLNTRYHISLMRRLAKVKVSIKDIEQNIQQTEKMDVHTKTHTKQLSNQWRVPNLKMPSRSRPTFVKWKVESSRKKSTLIDFYRTFPNF</sequence>
<gene>
    <name evidence="6" type="ORF">DGAL_LOCUS13204</name>
</gene>
<name>A0A8J2WKN0_9CRUS</name>
<accession>A0A8J2WKN0</accession>
<dbReference type="Pfam" id="PF02765">
    <property type="entry name" value="POT1"/>
    <property type="match status" value="1"/>
</dbReference>
<dbReference type="PANTHER" id="PTHR14513">
    <property type="entry name" value="PROTECTION OF TELOMERES 1"/>
    <property type="match status" value="1"/>
</dbReference>
<evidence type="ECO:0000256" key="2">
    <source>
        <dbReference type="ARBA" id="ARBA00022454"/>
    </source>
</evidence>
<organism evidence="6 7">
    <name type="scientific">Daphnia galeata</name>
    <dbReference type="NCBI Taxonomy" id="27404"/>
    <lineage>
        <taxon>Eukaryota</taxon>
        <taxon>Metazoa</taxon>
        <taxon>Ecdysozoa</taxon>
        <taxon>Arthropoda</taxon>
        <taxon>Crustacea</taxon>
        <taxon>Branchiopoda</taxon>
        <taxon>Diplostraca</taxon>
        <taxon>Cladocera</taxon>
        <taxon>Anomopoda</taxon>
        <taxon>Daphniidae</taxon>
        <taxon>Daphnia</taxon>
    </lineage>
</organism>
<dbReference type="GO" id="GO:0016233">
    <property type="term" value="P:telomere capping"/>
    <property type="evidence" value="ECO:0007669"/>
    <property type="project" value="TreeGrafter"/>
</dbReference>
<feature type="domain" description="Telomeric single stranded DNA binding POT1/Cdc13" evidence="5">
    <location>
        <begin position="175"/>
        <end position="307"/>
    </location>
</feature>
<keyword evidence="2" id="KW-0158">Chromosome</keyword>
<dbReference type="GO" id="GO:0098505">
    <property type="term" value="F:G-rich strand telomeric DNA binding"/>
    <property type="evidence" value="ECO:0007669"/>
    <property type="project" value="TreeGrafter"/>
</dbReference>
<dbReference type="EMBL" id="CAKKLH010000294">
    <property type="protein sequence ID" value="CAH0109720.1"/>
    <property type="molecule type" value="Genomic_DNA"/>
</dbReference>
<keyword evidence="3" id="KW-0779">Telomere</keyword>
<dbReference type="InterPro" id="IPR028389">
    <property type="entry name" value="POT1"/>
</dbReference>
<keyword evidence="4" id="KW-0238">DNA-binding</keyword>
<dbReference type="InterPro" id="IPR011564">
    <property type="entry name" value="Telomer_end-bd_POT1/Cdc13"/>
</dbReference>
<proteinExistence type="predicted"/>